<proteinExistence type="predicted"/>
<keyword evidence="1" id="KW-1133">Transmembrane helix</keyword>
<evidence type="ECO:0008006" key="4">
    <source>
        <dbReference type="Google" id="ProtNLM"/>
    </source>
</evidence>
<keyword evidence="1" id="KW-0812">Transmembrane</keyword>
<evidence type="ECO:0000256" key="2">
    <source>
        <dbReference type="SAM" id="SignalP"/>
    </source>
</evidence>
<evidence type="ECO:0000313" key="3">
    <source>
        <dbReference type="EMBL" id="MXU90657.1"/>
    </source>
</evidence>
<feature type="signal peptide" evidence="2">
    <location>
        <begin position="1"/>
        <end position="25"/>
    </location>
</feature>
<accession>A0A6B0ULK8</accession>
<name>A0A6B0ULK8_IXORI</name>
<dbReference type="EMBL" id="GIFC01008574">
    <property type="protein sequence ID" value="MXU90657.1"/>
    <property type="molecule type" value="Transcribed_RNA"/>
</dbReference>
<organism evidence="3">
    <name type="scientific">Ixodes ricinus</name>
    <name type="common">Common tick</name>
    <name type="synonym">Acarus ricinus</name>
    <dbReference type="NCBI Taxonomy" id="34613"/>
    <lineage>
        <taxon>Eukaryota</taxon>
        <taxon>Metazoa</taxon>
        <taxon>Ecdysozoa</taxon>
        <taxon>Arthropoda</taxon>
        <taxon>Chelicerata</taxon>
        <taxon>Arachnida</taxon>
        <taxon>Acari</taxon>
        <taxon>Parasitiformes</taxon>
        <taxon>Ixodida</taxon>
        <taxon>Ixodoidea</taxon>
        <taxon>Ixodidae</taxon>
        <taxon>Ixodinae</taxon>
        <taxon>Ixodes</taxon>
    </lineage>
</organism>
<keyword evidence="2" id="KW-0732">Signal</keyword>
<sequence>MNVGYYCNLLFIFCLLCSTCARCLALQFGGDLFTHADQENTREHKFPVYETGYPNVLLVSRLDWLSLGRRPVYFLLHLRFGASLLTQFQINTTWLIFTSSPSTLLYFLLARSLLSF</sequence>
<keyword evidence="1" id="KW-0472">Membrane</keyword>
<dbReference type="AlphaFoldDB" id="A0A6B0ULK8"/>
<reference evidence="3" key="1">
    <citation type="submission" date="2019-12" db="EMBL/GenBank/DDBJ databases">
        <title>An insight into the sialome of adult female Ixodes ricinus ticks feeding for 6 days.</title>
        <authorList>
            <person name="Perner J."/>
            <person name="Ribeiro J.M.C."/>
        </authorList>
    </citation>
    <scope>NUCLEOTIDE SEQUENCE</scope>
    <source>
        <strain evidence="3">Semi-engorged</strain>
        <tissue evidence="3">Salivary glands</tissue>
    </source>
</reference>
<evidence type="ECO:0000256" key="1">
    <source>
        <dbReference type="SAM" id="Phobius"/>
    </source>
</evidence>
<feature type="transmembrane region" description="Helical" evidence="1">
    <location>
        <begin position="94"/>
        <end position="114"/>
    </location>
</feature>
<feature type="chain" id="PRO_5025546939" description="Secreted protein" evidence="2">
    <location>
        <begin position="26"/>
        <end position="116"/>
    </location>
</feature>
<protein>
    <recommendedName>
        <fullName evidence="4">Secreted protein</fullName>
    </recommendedName>
</protein>